<name>A0A2W7MVL8_9BACT</name>
<evidence type="ECO:0000313" key="1">
    <source>
        <dbReference type="EMBL" id="PZX11681.1"/>
    </source>
</evidence>
<keyword evidence="2" id="KW-1185">Reference proteome</keyword>
<evidence type="ECO:0000313" key="2">
    <source>
        <dbReference type="Proteomes" id="UP000249239"/>
    </source>
</evidence>
<comment type="caution">
    <text evidence="1">The sequence shown here is derived from an EMBL/GenBank/DDBJ whole genome shotgun (WGS) entry which is preliminary data.</text>
</comment>
<dbReference type="EMBL" id="QKZK01000038">
    <property type="protein sequence ID" value="PZX11681.1"/>
    <property type="molecule type" value="Genomic_DNA"/>
</dbReference>
<sequence length="331" mass="39752">MNQREMTTENFERDSLTAFEKMLQGYKKAKQSLVWESNMDDLIERMTHLPTAPFPTELMKLFDYNYLVLSEDISTLIQKALQIREQMQHTQRFVHIEEKYYSLPFLPKNTFLKKLKVFNNEGELCYQQMGKLYIRFNRLLIWILPGRKSFSFHDIFTFKQKSIQLRDLEIYYYSPFLDLTTTDPQCYYDFFCDYYGKIQFLKYFNTKDIISFALDNSFDNTLHNTPKALEEILKLTSSQQVLWAYFLFRLMGMKLRLHIDAAMMTRFLLIVNRNDLEDYKKSYFYKLVSKAPFVKEDKKLLADLETIRLHFQKSKLPTGDIEKEILNLITN</sequence>
<gene>
    <name evidence="1" type="ORF">LX69_03093</name>
</gene>
<reference evidence="1 2" key="1">
    <citation type="submission" date="2018-06" db="EMBL/GenBank/DDBJ databases">
        <title>Genomic Encyclopedia of Archaeal and Bacterial Type Strains, Phase II (KMG-II): from individual species to whole genera.</title>
        <authorList>
            <person name="Goeker M."/>
        </authorList>
    </citation>
    <scope>NUCLEOTIDE SEQUENCE [LARGE SCALE GENOMIC DNA]</scope>
    <source>
        <strain evidence="1 2">DSM 6779</strain>
    </source>
</reference>
<dbReference type="Proteomes" id="UP000249239">
    <property type="component" value="Unassembled WGS sequence"/>
</dbReference>
<organism evidence="1 2">
    <name type="scientific">Breznakibacter xylanolyticus</name>
    <dbReference type="NCBI Taxonomy" id="990"/>
    <lineage>
        <taxon>Bacteria</taxon>
        <taxon>Pseudomonadati</taxon>
        <taxon>Bacteroidota</taxon>
        <taxon>Bacteroidia</taxon>
        <taxon>Marinilabiliales</taxon>
        <taxon>Marinilabiliaceae</taxon>
        <taxon>Breznakibacter</taxon>
    </lineage>
</organism>
<protein>
    <submittedName>
        <fullName evidence="1">Uncharacterized protein</fullName>
    </submittedName>
</protein>
<dbReference type="AlphaFoldDB" id="A0A2W7MVL8"/>
<proteinExistence type="predicted"/>
<accession>A0A2W7MVL8</accession>